<dbReference type="SMART" id="SM00347">
    <property type="entry name" value="HTH_MARR"/>
    <property type="match status" value="1"/>
</dbReference>
<dbReference type="InterPro" id="IPR036388">
    <property type="entry name" value="WH-like_DNA-bd_sf"/>
</dbReference>
<feature type="domain" description="HTH marR-type" evidence="1">
    <location>
        <begin position="1"/>
        <end position="130"/>
    </location>
</feature>
<gene>
    <name evidence="2" type="ORF">KO481_09650</name>
</gene>
<name>A0ABS6AW96_9NOCA</name>
<organism evidence="2 3">
    <name type="scientific">Nocardia albiluteola</name>
    <dbReference type="NCBI Taxonomy" id="2842303"/>
    <lineage>
        <taxon>Bacteria</taxon>
        <taxon>Bacillati</taxon>
        <taxon>Actinomycetota</taxon>
        <taxon>Actinomycetes</taxon>
        <taxon>Mycobacteriales</taxon>
        <taxon>Nocardiaceae</taxon>
        <taxon>Nocardia</taxon>
    </lineage>
</organism>
<dbReference type="InterPro" id="IPR036390">
    <property type="entry name" value="WH_DNA-bd_sf"/>
</dbReference>
<dbReference type="Pfam" id="PF12802">
    <property type="entry name" value="MarR_2"/>
    <property type="match status" value="1"/>
</dbReference>
<dbReference type="PROSITE" id="PS50995">
    <property type="entry name" value="HTH_MARR_2"/>
    <property type="match status" value="1"/>
</dbReference>
<dbReference type="InterPro" id="IPR039422">
    <property type="entry name" value="MarR/SlyA-like"/>
</dbReference>
<proteinExistence type="predicted"/>
<sequence>MLGAFGRFRRQVRRLAGRAFDQPGISDSQAEFLRLVARRPGISVKEVAAEMGLAANSVSTFVSALVKAELLVREQDSDDRRVMRLSLPASVQRTVDETRRRRHEIVAVALDDLSVGERADLIRGLAVIDKLTGLLHEREQGSRR</sequence>
<dbReference type="EMBL" id="JAHKNI010000002">
    <property type="protein sequence ID" value="MBU3061786.1"/>
    <property type="molecule type" value="Genomic_DNA"/>
</dbReference>
<evidence type="ECO:0000313" key="3">
    <source>
        <dbReference type="Proteomes" id="UP000733379"/>
    </source>
</evidence>
<accession>A0ABS6AW96</accession>
<comment type="caution">
    <text evidence="2">The sequence shown here is derived from an EMBL/GenBank/DDBJ whole genome shotgun (WGS) entry which is preliminary data.</text>
</comment>
<evidence type="ECO:0000259" key="1">
    <source>
        <dbReference type="PROSITE" id="PS50995"/>
    </source>
</evidence>
<reference evidence="2 3" key="1">
    <citation type="submission" date="2021-06" db="EMBL/GenBank/DDBJ databases">
        <title>Actinomycetes sequencing.</title>
        <authorList>
            <person name="Shan Q."/>
        </authorList>
    </citation>
    <scope>NUCLEOTIDE SEQUENCE [LARGE SCALE GENOMIC DNA]</scope>
    <source>
        <strain evidence="2 3">NEAU-G5</strain>
    </source>
</reference>
<dbReference type="Proteomes" id="UP000733379">
    <property type="component" value="Unassembled WGS sequence"/>
</dbReference>
<dbReference type="InterPro" id="IPR000835">
    <property type="entry name" value="HTH_MarR-typ"/>
</dbReference>
<keyword evidence="3" id="KW-1185">Reference proteome</keyword>
<dbReference type="Gene3D" id="1.10.10.10">
    <property type="entry name" value="Winged helix-like DNA-binding domain superfamily/Winged helix DNA-binding domain"/>
    <property type="match status" value="1"/>
</dbReference>
<evidence type="ECO:0000313" key="2">
    <source>
        <dbReference type="EMBL" id="MBU3061786.1"/>
    </source>
</evidence>
<dbReference type="PANTHER" id="PTHR33164:SF103">
    <property type="entry name" value="REGULATORY PROTEIN MARR"/>
    <property type="match status" value="1"/>
</dbReference>
<dbReference type="PANTHER" id="PTHR33164">
    <property type="entry name" value="TRANSCRIPTIONAL REGULATOR, MARR FAMILY"/>
    <property type="match status" value="1"/>
</dbReference>
<dbReference type="SUPFAM" id="SSF46785">
    <property type="entry name" value="Winged helix' DNA-binding domain"/>
    <property type="match status" value="1"/>
</dbReference>
<protein>
    <submittedName>
        <fullName evidence="2">MarR family transcriptional regulator</fullName>
    </submittedName>
</protein>